<proteinExistence type="predicted"/>
<sequence>MHLPEPNATASRRRDQLPLPERLKENRTWDILDVPLGDVFQGQDTETGQSKAKFEERDVVSKRVIAKPRVQEEDNTPGNSRNEKEKKEININKQGIPRRRPQPRANVNNPKTVESVVPPVKVVIGGQKNNVAFAEEPAATRDFVTRQGKVQNRVALDTDPDESLGTVPREEREGGIRRERRTSVRRGGLKPRPLELLPSLSFTAKKIISGLGKPGMLGNDITQAEIEQALGVVGGRKKDSILSVIPESPGGLESEGMNLGEDGNTSEAEIEEILLAPSSSQTSTASQETEVSLEDPSESVSVFLVTERSVQTTKDDLERIGLQTKILPHKRKDSKMLLVVAREGSVVNDFVEDFEAGKVAFKGKSRVE</sequence>
<accession>A0AAD5UXM0</accession>
<feature type="compositionally biased region" description="Low complexity" evidence="1">
    <location>
        <begin position="278"/>
        <end position="290"/>
    </location>
</feature>
<keyword evidence="3" id="KW-1185">Reference proteome</keyword>
<name>A0AAD5UXM0_9APHY</name>
<feature type="region of interest" description="Disordered" evidence="1">
    <location>
        <begin position="158"/>
        <end position="190"/>
    </location>
</feature>
<feature type="compositionally biased region" description="Basic and acidic residues" evidence="1">
    <location>
        <begin position="168"/>
        <end position="177"/>
    </location>
</feature>
<gene>
    <name evidence="2" type="ORF">NLI96_g8244</name>
</gene>
<protein>
    <submittedName>
        <fullName evidence="2">Uncharacterized protein</fullName>
    </submittedName>
</protein>
<evidence type="ECO:0000256" key="1">
    <source>
        <dbReference type="SAM" id="MobiDB-lite"/>
    </source>
</evidence>
<feature type="compositionally biased region" description="Basic and acidic residues" evidence="1">
    <location>
        <begin position="12"/>
        <end position="30"/>
    </location>
</feature>
<dbReference type="EMBL" id="JANAWD010000366">
    <property type="protein sequence ID" value="KAJ3480584.1"/>
    <property type="molecule type" value="Genomic_DNA"/>
</dbReference>
<comment type="caution">
    <text evidence="2">The sequence shown here is derived from an EMBL/GenBank/DDBJ whole genome shotgun (WGS) entry which is preliminary data.</text>
</comment>
<feature type="region of interest" description="Disordered" evidence="1">
    <location>
        <begin position="276"/>
        <end position="295"/>
    </location>
</feature>
<reference evidence="2" key="1">
    <citation type="submission" date="2022-07" db="EMBL/GenBank/DDBJ databases">
        <title>Genome Sequence of Physisporinus lineatus.</title>
        <authorList>
            <person name="Buettner E."/>
        </authorList>
    </citation>
    <scope>NUCLEOTIDE SEQUENCE</scope>
    <source>
        <strain evidence="2">VT162</strain>
    </source>
</reference>
<evidence type="ECO:0000313" key="3">
    <source>
        <dbReference type="Proteomes" id="UP001212997"/>
    </source>
</evidence>
<organism evidence="2 3">
    <name type="scientific">Meripilus lineatus</name>
    <dbReference type="NCBI Taxonomy" id="2056292"/>
    <lineage>
        <taxon>Eukaryota</taxon>
        <taxon>Fungi</taxon>
        <taxon>Dikarya</taxon>
        <taxon>Basidiomycota</taxon>
        <taxon>Agaricomycotina</taxon>
        <taxon>Agaricomycetes</taxon>
        <taxon>Polyporales</taxon>
        <taxon>Meripilaceae</taxon>
        <taxon>Meripilus</taxon>
    </lineage>
</organism>
<feature type="compositionally biased region" description="Basic and acidic residues" evidence="1">
    <location>
        <begin position="52"/>
        <end position="61"/>
    </location>
</feature>
<feature type="compositionally biased region" description="Basic residues" evidence="1">
    <location>
        <begin position="178"/>
        <end position="189"/>
    </location>
</feature>
<dbReference type="Proteomes" id="UP001212997">
    <property type="component" value="Unassembled WGS sequence"/>
</dbReference>
<dbReference type="AlphaFoldDB" id="A0AAD5UXM0"/>
<feature type="compositionally biased region" description="Basic and acidic residues" evidence="1">
    <location>
        <begin position="81"/>
        <end position="90"/>
    </location>
</feature>
<evidence type="ECO:0000313" key="2">
    <source>
        <dbReference type="EMBL" id="KAJ3480584.1"/>
    </source>
</evidence>
<feature type="region of interest" description="Disordered" evidence="1">
    <location>
        <begin position="1"/>
        <end position="111"/>
    </location>
</feature>